<evidence type="ECO:0000259" key="7">
    <source>
        <dbReference type="Pfam" id="PF00441"/>
    </source>
</evidence>
<gene>
    <name evidence="10" type="ORF">SAMN05444352_101277</name>
</gene>
<proteinExistence type="inferred from homology"/>
<feature type="domain" description="Acyl-CoA oxidase/dehydrogenase middle" evidence="8">
    <location>
        <begin position="493"/>
        <end position="587"/>
    </location>
</feature>
<dbReference type="Pfam" id="PF02771">
    <property type="entry name" value="Acyl-CoA_dh_N"/>
    <property type="match status" value="1"/>
</dbReference>
<evidence type="ECO:0000256" key="5">
    <source>
        <dbReference type="ARBA" id="ARBA00023002"/>
    </source>
</evidence>
<evidence type="ECO:0000256" key="1">
    <source>
        <dbReference type="ARBA" id="ARBA00001974"/>
    </source>
</evidence>
<dbReference type="Proteomes" id="UP000198407">
    <property type="component" value="Unassembled WGS sequence"/>
</dbReference>
<dbReference type="InterPro" id="IPR036250">
    <property type="entry name" value="AcylCo_DH-like_C"/>
</dbReference>
<dbReference type="STRING" id="1215104.GCA_000730585_04128"/>
<dbReference type="AlphaFoldDB" id="A0A239A9I6"/>
<organism evidence="10 11">
    <name type="scientific">Pseudomonas japonica</name>
    <dbReference type="NCBI Taxonomy" id="256466"/>
    <lineage>
        <taxon>Bacteria</taxon>
        <taxon>Pseudomonadati</taxon>
        <taxon>Pseudomonadota</taxon>
        <taxon>Gammaproteobacteria</taxon>
        <taxon>Pseudomonadales</taxon>
        <taxon>Pseudomonadaceae</taxon>
        <taxon>Pseudomonas</taxon>
    </lineage>
</organism>
<dbReference type="InterPro" id="IPR006091">
    <property type="entry name" value="Acyl-CoA_Oxase/DH_mid-dom"/>
</dbReference>
<dbReference type="InterPro" id="IPR052161">
    <property type="entry name" value="Mycobact_Acyl-CoA_DH"/>
</dbReference>
<keyword evidence="4" id="KW-0274">FAD</keyword>
<keyword evidence="11" id="KW-1185">Reference proteome</keyword>
<dbReference type="InterPro" id="IPR009075">
    <property type="entry name" value="AcylCo_DH/oxidase_C"/>
</dbReference>
<dbReference type="InterPro" id="IPR037069">
    <property type="entry name" value="AcylCoA_DH/ox_N_sf"/>
</dbReference>
<dbReference type="EMBL" id="FZOL01000001">
    <property type="protein sequence ID" value="SNR92001.1"/>
    <property type="molecule type" value="Genomic_DNA"/>
</dbReference>
<name>A0A239A9I6_9PSED</name>
<evidence type="ECO:0000256" key="2">
    <source>
        <dbReference type="ARBA" id="ARBA00009347"/>
    </source>
</evidence>
<dbReference type="CDD" id="cd00567">
    <property type="entry name" value="ACAD"/>
    <property type="match status" value="1"/>
</dbReference>
<dbReference type="Gene3D" id="1.10.540.10">
    <property type="entry name" value="Acyl-CoA dehydrogenase/oxidase, N-terminal domain"/>
    <property type="match status" value="2"/>
</dbReference>
<protein>
    <submittedName>
        <fullName evidence="10">Acyl-CoA dehydrogenase</fullName>
    </submittedName>
</protein>
<dbReference type="OrthoDB" id="9770681at2"/>
<dbReference type="GO" id="GO:0050660">
    <property type="term" value="F:flavin adenine dinucleotide binding"/>
    <property type="evidence" value="ECO:0007669"/>
    <property type="project" value="InterPro"/>
</dbReference>
<evidence type="ECO:0000256" key="6">
    <source>
        <dbReference type="SAM" id="MobiDB-lite"/>
    </source>
</evidence>
<sequence length="759" mass="82126">MLKHECASSTSHEVLPSDEERGMLQESLRRLLMRLWPVDQALALAASPRAIASIWREFAEQGLTSLGSEPAEGGLREIVLALEELGRAGCPAPLVDAVIANIVLGSMRSNSDEAVSLLTALHQGEATVSFALAGFDGDPHAGRLQLTNGKLQGRAAFIEGAAFATHLLVLAEPGPMLVIVPRDAPGLIIEEAPGLAVPPMATARFDLESASALELSCEQAEDLHQIAGLALLARALGAAQRGFDLAVEYSKERHQFGQPIGRFQALQHKFANSLMGLEAARLMLHNAAKSYDYGLAEWRTLGACARAFSSPALRQVAIETHHVFGAIGYSEEHEAPRHFRRVHADLARHGGVRRAREQLARALIDQGLTLPEHDLGAEGNAFRNEVRGWLKENWDAASQTRGEERPYEEWGFDTRFTALLGRKGWNNLSWPKEHGGQGRTPYEQLAFMEEVQMAGAPMGGRGDIQAHALMSFGSRAQQSEFLPKLASGEITFCLGYSEPGAGSDLASMQTTAERDGDEWVINGQKIWTTAAEKADFIWLAARTDRNAVSPHAGISIFIVPMNSPGITVRPSMAMYGHTFCQEFFDNVRVPASALVGHVNQGWEILRSALATERMMMGSFIANARAEFERLVRCIRMTSEGEEQLGSNGAVRDRIGALAAAVEAGRQLFMNSVVAAEKGKAPIYEAAMSKVYTGELLEQLGEAALDILGAGTILSEDAPDAIAGGKFEQLLRYSILVVIGGGTAEIQRNLISQYGLGLPR</sequence>
<dbReference type="PANTHER" id="PTHR43292:SF3">
    <property type="entry name" value="ACYL-COA DEHYDROGENASE FADE29"/>
    <property type="match status" value="1"/>
</dbReference>
<dbReference type="FunFam" id="2.40.110.10:FF:000011">
    <property type="entry name" value="Acyl-CoA dehydrogenase FadE34"/>
    <property type="match status" value="1"/>
</dbReference>
<keyword evidence="3" id="KW-0285">Flavoprotein</keyword>
<dbReference type="SUPFAM" id="SSF56645">
    <property type="entry name" value="Acyl-CoA dehydrogenase NM domain-like"/>
    <property type="match status" value="2"/>
</dbReference>
<dbReference type="Pfam" id="PF00441">
    <property type="entry name" value="Acyl-CoA_dh_1"/>
    <property type="match status" value="2"/>
</dbReference>
<dbReference type="PANTHER" id="PTHR43292">
    <property type="entry name" value="ACYL-COA DEHYDROGENASE"/>
    <property type="match status" value="1"/>
</dbReference>
<dbReference type="InterPro" id="IPR009100">
    <property type="entry name" value="AcylCoA_DH/oxidase_NM_dom_sf"/>
</dbReference>
<accession>A0A239A9I6</accession>
<keyword evidence="5" id="KW-0560">Oxidoreductase</keyword>
<dbReference type="RefSeq" id="WP_042122581.1">
    <property type="nucleotide sequence ID" value="NZ_FZOL01000001.1"/>
</dbReference>
<feature type="domain" description="Acyl-CoA dehydrogenase/oxidase C-terminal" evidence="7">
    <location>
        <begin position="230"/>
        <end position="363"/>
    </location>
</feature>
<evidence type="ECO:0000259" key="8">
    <source>
        <dbReference type="Pfam" id="PF02770"/>
    </source>
</evidence>
<reference evidence="11" key="1">
    <citation type="submission" date="2017-06" db="EMBL/GenBank/DDBJ databases">
        <authorList>
            <person name="Varghese N."/>
            <person name="Submissions S."/>
        </authorList>
    </citation>
    <scope>NUCLEOTIDE SEQUENCE [LARGE SCALE GENOMIC DNA]</scope>
    <source>
        <strain evidence="11">DSM 22348</strain>
    </source>
</reference>
<evidence type="ECO:0000313" key="11">
    <source>
        <dbReference type="Proteomes" id="UP000198407"/>
    </source>
</evidence>
<dbReference type="GO" id="GO:0005886">
    <property type="term" value="C:plasma membrane"/>
    <property type="evidence" value="ECO:0007669"/>
    <property type="project" value="TreeGrafter"/>
</dbReference>
<dbReference type="InterPro" id="IPR046373">
    <property type="entry name" value="Acyl-CoA_Oxase/DH_mid-dom_sf"/>
</dbReference>
<dbReference type="Pfam" id="PF02770">
    <property type="entry name" value="Acyl-CoA_dh_M"/>
    <property type="match status" value="1"/>
</dbReference>
<dbReference type="SUPFAM" id="SSF47203">
    <property type="entry name" value="Acyl-CoA dehydrogenase C-terminal domain-like"/>
    <property type="match status" value="2"/>
</dbReference>
<dbReference type="Gene3D" id="2.40.110.10">
    <property type="entry name" value="Butyryl-CoA Dehydrogenase, subunit A, domain 2"/>
    <property type="match status" value="1"/>
</dbReference>
<feature type="domain" description="Acyl-CoA dehydrogenase/oxidase C-terminal" evidence="7">
    <location>
        <begin position="599"/>
        <end position="752"/>
    </location>
</feature>
<evidence type="ECO:0000256" key="4">
    <source>
        <dbReference type="ARBA" id="ARBA00022827"/>
    </source>
</evidence>
<dbReference type="InterPro" id="IPR013786">
    <property type="entry name" value="AcylCoA_DH/ox_N"/>
</dbReference>
<comment type="similarity">
    <text evidence="2">Belongs to the acyl-CoA dehydrogenase family.</text>
</comment>
<feature type="region of interest" description="Disordered" evidence="6">
    <location>
        <begin position="1"/>
        <end position="20"/>
    </location>
</feature>
<evidence type="ECO:0000313" key="10">
    <source>
        <dbReference type="EMBL" id="SNR92001.1"/>
    </source>
</evidence>
<evidence type="ECO:0000256" key="3">
    <source>
        <dbReference type="ARBA" id="ARBA00022630"/>
    </source>
</evidence>
<comment type="cofactor">
    <cofactor evidence="1">
        <name>FAD</name>
        <dbReference type="ChEBI" id="CHEBI:57692"/>
    </cofactor>
</comment>
<dbReference type="Gene3D" id="1.20.140.10">
    <property type="entry name" value="Butyryl-CoA Dehydrogenase, subunit A, domain 3"/>
    <property type="match status" value="2"/>
</dbReference>
<dbReference type="GO" id="GO:0016627">
    <property type="term" value="F:oxidoreductase activity, acting on the CH-CH group of donors"/>
    <property type="evidence" value="ECO:0007669"/>
    <property type="project" value="InterPro"/>
</dbReference>
<feature type="domain" description="Acyl-CoA dehydrogenase/oxidase N-terminal" evidence="9">
    <location>
        <begin position="378"/>
        <end position="489"/>
    </location>
</feature>
<evidence type="ECO:0000259" key="9">
    <source>
        <dbReference type="Pfam" id="PF02771"/>
    </source>
</evidence>